<dbReference type="Proteomes" id="UP000028252">
    <property type="component" value="Unassembled WGS sequence"/>
</dbReference>
<evidence type="ECO:0000313" key="2">
    <source>
        <dbReference type="EMBL" id="KEA63832.1"/>
    </source>
</evidence>
<dbReference type="PATRIC" id="fig|1232683.4.peg.1922"/>
<feature type="compositionally biased region" description="Basic residues" evidence="1">
    <location>
        <begin position="34"/>
        <end position="47"/>
    </location>
</feature>
<evidence type="ECO:0000313" key="3">
    <source>
        <dbReference type="Proteomes" id="UP000028252"/>
    </source>
</evidence>
<proteinExistence type="predicted"/>
<reference evidence="2 3" key="1">
    <citation type="submission" date="2014-04" db="EMBL/GenBank/DDBJ databases">
        <title>Marinobacterium kochiensis sp. nov., isolated from sediment sample collected from Kochi backwaters in Kerala, India.</title>
        <authorList>
            <person name="Singh A."/>
            <person name="Pinnaka A.K."/>
        </authorList>
    </citation>
    <scope>NUCLEOTIDE SEQUENCE [LARGE SCALE GENOMIC DNA]</scope>
    <source>
        <strain evidence="2 3">AK27</strain>
    </source>
</reference>
<feature type="region of interest" description="Disordered" evidence="1">
    <location>
        <begin position="25"/>
        <end position="47"/>
    </location>
</feature>
<evidence type="ECO:0000256" key="1">
    <source>
        <dbReference type="SAM" id="MobiDB-lite"/>
    </source>
</evidence>
<sequence>MGLATESDIWTIVYHLRRSLQSSLKSSQSWKNSQVRRNRRYPLSRRL</sequence>
<gene>
    <name evidence="2" type="ORF">ADIMK_1959</name>
</gene>
<protein>
    <submittedName>
        <fullName evidence="2">Uncharacterized protein</fullName>
    </submittedName>
</protein>
<organism evidence="2 3">
    <name type="scientific">Marinobacterium lacunae</name>
    <dbReference type="NCBI Taxonomy" id="1232683"/>
    <lineage>
        <taxon>Bacteria</taxon>
        <taxon>Pseudomonadati</taxon>
        <taxon>Pseudomonadota</taxon>
        <taxon>Gammaproteobacteria</taxon>
        <taxon>Oceanospirillales</taxon>
        <taxon>Oceanospirillaceae</taxon>
        <taxon>Marinobacterium</taxon>
    </lineage>
</organism>
<accession>A0A081FZ77</accession>
<name>A0A081FZ77_9GAMM</name>
<dbReference type="EMBL" id="JMQN01000028">
    <property type="protein sequence ID" value="KEA63832.1"/>
    <property type="molecule type" value="Genomic_DNA"/>
</dbReference>
<dbReference type="AlphaFoldDB" id="A0A081FZ77"/>
<comment type="caution">
    <text evidence="2">The sequence shown here is derived from an EMBL/GenBank/DDBJ whole genome shotgun (WGS) entry which is preliminary data.</text>
</comment>
<keyword evidence="3" id="KW-1185">Reference proteome</keyword>
<dbReference type="STRING" id="1232683.ADIMK_1959"/>